<evidence type="ECO:0000259" key="2">
    <source>
        <dbReference type="Pfam" id="PF08722"/>
    </source>
</evidence>
<reference evidence="3" key="1">
    <citation type="submission" date="2020-01" db="EMBL/GenBank/DDBJ databases">
        <title>Whole-genome analyses of novel actinobacteria.</title>
        <authorList>
            <person name="Sahin N."/>
        </authorList>
    </citation>
    <scope>NUCLEOTIDE SEQUENCE</scope>
    <source>
        <strain evidence="3">YC537</strain>
    </source>
</reference>
<dbReference type="EMBL" id="JAAAHS010000244">
    <property type="protein sequence ID" value="NBE54721.1"/>
    <property type="molecule type" value="Genomic_DNA"/>
</dbReference>
<dbReference type="Pfam" id="PF08722">
    <property type="entry name" value="Tn7_TnsA-like_N"/>
    <property type="match status" value="1"/>
</dbReference>
<feature type="domain" description="RNA polymerase sigma-70 region 4" evidence="1">
    <location>
        <begin position="191"/>
        <end position="236"/>
    </location>
</feature>
<dbReference type="SUPFAM" id="SSF88659">
    <property type="entry name" value="Sigma3 and sigma4 domains of RNA polymerase sigma factors"/>
    <property type="match status" value="1"/>
</dbReference>
<dbReference type="GO" id="GO:0003700">
    <property type="term" value="F:DNA-binding transcription factor activity"/>
    <property type="evidence" value="ECO:0007669"/>
    <property type="project" value="InterPro"/>
</dbReference>
<dbReference type="AlphaFoldDB" id="A0A964UUI8"/>
<dbReference type="RefSeq" id="WP_161701808.1">
    <property type="nucleotide sequence ID" value="NZ_JAAAHS010000244.1"/>
</dbReference>
<dbReference type="InterPro" id="IPR007630">
    <property type="entry name" value="RNA_pol_sigma70_r4"/>
</dbReference>
<dbReference type="Pfam" id="PF04545">
    <property type="entry name" value="Sigma70_r4"/>
    <property type="match status" value="1"/>
</dbReference>
<evidence type="ECO:0000313" key="4">
    <source>
        <dbReference type="Proteomes" id="UP000598297"/>
    </source>
</evidence>
<dbReference type="Gene3D" id="1.10.10.10">
    <property type="entry name" value="Winged helix-like DNA-binding domain superfamily/Winged helix DNA-binding domain"/>
    <property type="match status" value="1"/>
</dbReference>
<proteinExistence type="predicted"/>
<dbReference type="OrthoDB" id="4562258at2"/>
<protein>
    <submittedName>
        <fullName evidence="3">Uncharacterized protein</fullName>
    </submittedName>
</protein>
<keyword evidence="4" id="KW-1185">Reference proteome</keyword>
<evidence type="ECO:0000259" key="1">
    <source>
        <dbReference type="Pfam" id="PF04545"/>
    </source>
</evidence>
<accession>A0A964UUI8</accession>
<feature type="domain" description="TnsA endonuclease N-terminal" evidence="2">
    <location>
        <begin position="404"/>
        <end position="475"/>
    </location>
</feature>
<comment type="caution">
    <text evidence="3">The sequence shown here is derived from an EMBL/GenBank/DDBJ whole genome shotgun (WGS) entry which is preliminary data.</text>
</comment>
<dbReference type="GO" id="GO:0006352">
    <property type="term" value="P:DNA-templated transcription initiation"/>
    <property type="evidence" value="ECO:0007669"/>
    <property type="project" value="InterPro"/>
</dbReference>
<organism evidence="3 4">
    <name type="scientific">Streptomyces boluensis</name>
    <dbReference type="NCBI Taxonomy" id="1775135"/>
    <lineage>
        <taxon>Bacteria</taxon>
        <taxon>Bacillati</taxon>
        <taxon>Actinomycetota</taxon>
        <taxon>Actinomycetes</taxon>
        <taxon>Kitasatosporales</taxon>
        <taxon>Streptomycetaceae</taxon>
        <taxon>Streptomyces</taxon>
    </lineage>
</organism>
<dbReference type="InterPro" id="IPR036388">
    <property type="entry name" value="WH-like_DNA-bd_sf"/>
</dbReference>
<name>A0A964UUI8_9ACTN</name>
<sequence>MREGLGLSELAERHGRTTGGIRARLARFVPESGEAVDDPLDWLRDRLATEPGYAWREARADWRLRRERRRGRRRTTTEQLAAATVDLTAEVLADWEHVTGHVLRPERREIFLARQVVHELAAQAVAVRRAAARRLWRDGETLLLDHWLLECVCPGAVRLDVSWPLVAERDVETVLVLRELVAAAVGETPAERDQEVLSRRLGLDDQPAQTLEKAAEALGVSRERVRQLQTRAIQRLAVTDTPAARKLRQVLAELSCVTRVPAEAQPSAAERLLDLSDVLLPSVALRQAVPLLARIAGADKVRADNLAAEASTVRVLRHETARREAARQGRAERAARRWAALAGEVNWSGEPEPAPPRAELGVLREDENADRGRFGVWHCPKLDRDVSYESETELSVIQLLSFAPQIAYYQEQPFAISYEYAGRLRTYYPDLLAATEDGRCVLIEVKPVFEMAMAVNVAKYRAAVEFCRNRGWGFVATDGYRTRRVIEDRTVDPRLEARLTAALEAQGELTWPQVRAAVDALPLDALGLCSLILKHGWRWQSRPYRLRPALRSGGHLGRPPERVVSLPTPVPAPDRLASQAGPELAVACVVPSPEEIEGARTPAGGWTREQLAAWGVPWPPPKGWKERLIARWDAG</sequence>
<gene>
    <name evidence="3" type="ORF">GUY60_25510</name>
</gene>
<dbReference type="PRINTS" id="PR00046">
    <property type="entry name" value="SIGMA70FCT"/>
</dbReference>
<dbReference type="InterPro" id="IPR014833">
    <property type="entry name" value="TnsA_N"/>
</dbReference>
<dbReference type="InterPro" id="IPR000943">
    <property type="entry name" value="RNA_pol_sigma70"/>
</dbReference>
<dbReference type="Proteomes" id="UP000598297">
    <property type="component" value="Unassembled WGS sequence"/>
</dbReference>
<evidence type="ECO:0000313" key="3">
    <source>
        <dbReference type="EMBL" id="NBE54721.1"/>
    </source>
</evidence>
<dbReference type="InterPro" id="IPR013324">
    <property type="entry name" value="RNA_pol_sigma_r3/r4-like"/>
</dbReference>